<reference evidence="1 2" key="1">
    <citation type="submission" date="2023-12" db="EMBL/GenBank/DDBJ databases">
        <title>A high-quality genome assembly for Dillenia turbinata (Dilleniales).</title>
        <authorList>
            <person name="Chanderbali A."/>
        </authorList>
    </citation>
    <scope>NUCLEOTIDE SEQUENCE [LARGE SCALE GENOMIC DNA]</scope>
    <source>
        <strain evidence="1">LSX21</strain>
        <tissue evidence="1">Leaf</tissue>
    </source>
</reference>
<dbReference type="GO" id="GO:0006355">
    <property type="term" value="P:regulation of DNA-templated transcription"/>
    <property type="evidence" value="ECO:0007669"/>
    <property type="project" value="TreeGrafter"/>
</dbReference>
<protein>
    <submittedName>
        <fullName evidence="1">Uncharacterized protein</fullName>
    </submittedName>
</protein>
<dbReference type="Gene3D" id="2.40.50.140">
    <property type="entry name" value="Nucleic acid-binding proteins"/>
    <property type="match status" value="2"/>
</dbReference>
<dbReference type="Proteomes" id="UP001370490">
    <property type="component" value="Unassembled WGS sequence"/>
</dbReference>
<dbReference type="InterPro" id="IPR012340">
    <property type="entry name" value="NA-bd_OB-fold"/>
</dbReference>
<proteinExistence type="predicted"/>
<accession>A0AAN8ZRP4</accession>
<name>A0AAN8ZRP4_9MAGN</name>
<evidence type="ECO:0000313" key="1">
    <source>
        <dbReference type="EMBL" id="KAK6943200.1"/>
    </source>
</evidence>
<dbReference type="PANTHER" id="PTHR11289:SF0">
    <property type="entry name" value="BREAST CANCER TYPE 2 SUSCEPTIBILITY PROTEIN"/>
    <property type="match status" value="1"/>
</dbReference>
<dbReference type="EMBL" id="JBAMMX010000004">
    <property type="protein sequence ID" value="KAK6943200.1"/>
    <property type="molecule type" value="Genomic_DNA"/>
</dbReference>
<dbReference type="InterPro" id="IPR015525">
    <property type="entry name" value="BRCA2"/>
</dbReference>
<dbReference type="GO" id="GO:0000724">
    <property type="term" value="P:double-strand break repair via homologous recombination"/>
    <property type="evidence" value="ECO:0007669"/>
    <property type="project" value="InterPro"/>
</dbReference>
<evidence type="ECO:0000313" key="2">
    <source>
        <dbReference type="Proteomes" id="UP001370490"/>
    </source>
</evidence>
<comment type="caution">
    <text evidence="1">The sequence shown here is derived from an EMBL/GenBank/DDBJ whole genome shotgun (WGS) entry which is preliminary data.</text>
</comment>
<gene>
    <name evidence="1" type="ORF">RJ641_028577</name>
</gene>
<keyword evidence="2" id="KW-1185">Reference proteome</keyword>
<dbReference type="SUPFAM" id="SSF50249">
    <property type="entry name" value="Nucleic acid-binding proteins"/>
    <property type="match status" value="2"/>
</dbReference>
<organism evidence="1 2">
    <name type="scientific">Dillenia turbinata</name>
    <dbReference type="NCBI Taxonomy" id="194707"/>
    <lineage>
        <taxon>Eukaryota</taxon>
        <taxon>Viridiplantae</taxon>
        <taxon>Streptophyta</taxon>
        <taxon>Embryophyta</taxon>
        <taxon>Tracheophyta</taxon>
        <taxon>Spermatophyta</taxon>
        <taxon>Magnoliopsida</taxon>
        <taxon>eudicotyledons</taxon>
        <taxon>Gunneridae</taxon>
        <taxon>Pentapetalae</taxon>
        <taxon>Dilleniales</taxon>
        <taxon>Dilleniaceae</taxon>
        <taxon>Dillenia</taxon>
    </lineage>
</organism>
<dbReference type="PANTHER" id="PTHR11289">
    <property type="entry name" value="BREAST CANCER TYPE 2 SUSCEPTIBILITY PROTEIN BRCA2"/>
    <property type="match status" value="1"/>
</dbReference>
<dbReference type="AlphaFoldDB" id="A0AAN8ZRP4"/>
<sequence length="262" mass="28903">MEKSIEKALKDGGLDEREVTPFMRVRVVGLTAKISHGKYHAGEALITVWDPTQKQQSDLVEGKAYAVSGLTPLNSGSSTLHLQARGSAIKWQPLSPSEVGHFKVNIFCYLFHPDKVVEYLSVLTGSCFAFILREFDIAALVVFVGDVYTSSQQKRQWVFVTDDSISKLKSEDLSSSLLAVCFCSPCVDDDSFVPLSNNLVGSTVSFCNLVKQSRDEMNNLWNAEATENSNFFTDNDLPYSSHLKDAAASVQRWAKTSGLVCI</sequence>